<feature type="domain" description="Glycosyltransferase 2-like" evidence="1">
    <location>
        <begin position="5"/>
        <end position="104"/>
    </location>
</feature>
<organism evidence="2">
    <name type="scientific">marine sediment metagenome</name>
    <dbReference type="NCBI Taxonomy" id="412755"/>
    <lineage>
        <taxon>unclassified sequences</taxon>
        <taxon>metagenomes</taxon>
        <taxon>ecological metagenomes</taxon>
    </lineage>
</organism>
<dbReference type="Gene3D" id="3.90.550.10">
    <property type="entry name" value="Spore Coat Polysaccharide Biosynthesis Protein SpsA, Chain A"/>
    <property type="match status" value="1"/>
</dbReference>
<comment type="caution">
    <text evidence="2">The sequence shown here is derived from an EMBL/GenBank/DDBJ whole genome shotgun (WGS) entry which is preliminary data.</text>
</comment>
<dbReference type="Pfam" id="PF00535">
    <property type="entry name" value="Glycos_transf_2"/>
    <property type="match status" value="1"/>
</dbReference>
<dbReference type="PANTHER" id="PTHR43685:SF2">
    <property type="entry name" value="GLYCOSYLTRANSFERASE 2-LIKE DOMAIN-CONTAINING PROTEIN"/>
    <property type="match status" value="1"/>
</dbReference>
<name>X0YJ90_9ZZZZ</name>
<accession>X0YJ90</accession>
<dbReference type="InterPro" id="IPR050834">
    <property type="entry name" value="Glycosyltransf_2"/>
</dbReference>
<dbReference type="PANTHER" id="PTHR43685">
    <property type="entry name" value="GLYCOSYLTRANSFERASE"/>
    <property type="match status" value="1"/>
</dbReference>
<protein>
    <recommendedName>
        <fullName evidence="1">Glycosyltransferase 2-like domain-containing protein</fullName>
    </recommendedName>
</protein>
<proteinExistence type="predicted"/>
<evidence type="ECO:0000259" key="1">
    <source>
        <dbReference type="Pfam" id="PF00535"/>
    </source>
</evidence>
<dbReference type="InterPro" id="IPR029044">
    <property type="entry name" value="Nucleotide-diphossugar_trans"/>
</dbReference>
<dbReference type="AlphaFoldDB" id="X0YJ90"/>
<gene>
    <name evidence="2" type="ORF">S01H4_11571</name>
</gene>
<dbReference type="EMBL" id="BART01004711">
    <property type="protein sequence ID" value="GAG56015.1"/>
    <property type="molecule type" value="Genomic_DNA"/>
</dbReference>
<feature type="non-terminal residue" evidence="2">
    <location>
        <position position="1"/>
    </location>
</feature>
<evidence type="ECO:0000313" key="2">
    <source>
        <dbReference type="EMBL" id="GAG56015.1"/>
    </source>
</evidence>
<dbReference type="InterPro" id="IPR001173">
    <property type="entry name" value="Glyco_trans_2-like"/>
</dbReference>
<sequence>KKITPFEIIVVDNNSDKEIKEYLDEQKDNIDYLAILPENKGVTKGWNLGVAYSKGHYLCFFNSDYYMMKDWLESMITCFEHQKNIGLISCCTNVTANRHEKVDCKLNGTEAMVALPEDYIETDYPIAQMFTTRKVFNEVGRFDEHYFVSVLDIDFGESIKRKGYKLFVNRKCFGYHDYDTSKWNTLAKIDKKNWGYFKEKWKK</sequence>
<dbReference type="SUPFAM" id="SSF53448">
    <property type="entry name" value="Nucleotide-diphospho-sugar transferases"/>
    <property type="match status" value="1"/>
</dbReference>
<reference evidence="2" key="1">
    <citation type="journal article" date="2014" name="Front. Microbiol.">
        <title>High frequency of phylogenetically diverse reductive dehalogenase-homologous genes in deep subseafloor sedimentary metagenomes.</title>
        <authorList>
            <person name="Kawai M."/>
            <person name="Futagami T."/>
            <person name="Toyoda A."/>
            <person name="Takaki Y."/>
            <person name="Nishi S."/>
            <person name="Hori S."/>
            <person name="Arai W."/>
            <person name="Tsubouchi T."/>
            <person name="Morono Y."/>
            <person name="Uchiyama I."/>
            <person name="Ito T."/>
            <person name="Fujiyama A."/>
            <person name="Inagaki F."/>
            <person name="Takami H."/>
        </authorList>
    </citation>
    <scope>NUCLEOTIDE SEQUENCE</scope>
    <source>
        <strain evidence="2">Expedition CK06-06</strain>
    </source>
</reference>